<dbReference type="InterPro" id="IPR011758">
    <property type="entry name" value="RimK-rel_E_lig"/>
</dbReference>
<dbReference type="Gene3D" id="3.30.470.20">
    <property type="entry name" value="ATP-grasp fold, B domain"/>
    <property type="match status" value="1"/>
</dbReference>
<gene>
    <name evidence="4" type="ORF">SAMN05216562_2655</name>
</gene>
<evidence type="ECO:0000259" key="3">
    <source>
        <dbReference type="PROSITE" id="PS50975"/>
    </source>
</evidence>
<evidence type="ECO:0000256" key="1">
    <source>
        <dbReference type="ARBA" id="ARBA00023211"/>
    </source>
</evidence>
<dbReference type="OrthoDB" id="336227at2"/>
<dbReference type="Proteomes" id="UP000198658">
    <property type="component" value="Unassembled WGS sequence"/>
</dbReference>
<keyword evidence="1" id="KW-0464">Manganese</keyword>
<evidence type="ECO:0000313" key="4">
    <source>
        <dbReference type="EMBL" id="SEA32976.1"/>
    </source>
</evidence>
<dbReference type="PANTHER" id="PTHR21621:SF0">
    <property type="entry name" value="BETA-CITRYLGLUTAMATE SYNTHASE B-RELATED"/>
    <property type="match status" value="1"/>
</dbReference>
<protein>
    <submittedName>
        <fullName evidence="4">Alpha-L-glutamate ligase-related protein</fullName>
    </submittedName>
</protein>
<dbReference type="GO" id="GO:0005524">
    <property type="term" value="F:ATP binding"/>
    <property type="evidence" value="ECO:0007669"/>
    <property type="project" value="UniProtKB-UniRule"/>
</dbReference>
<evidence type="ECO:0000256" key="2">
    <source>
        <dbReference type="PROSITE-ProRule" id="PRU00409"/>
    </source>
</evidence>
<dbReference type="EMBL" id="FNQO01000003">
    <property type="protein sequence ID" value="SEA32976.1"/>
    <property type="molecule type" value="Genomic_DNA"/>
</dbReference>
<dbReference type="AlphaFoldDB" id="A0A1H4AAR2"/>
<dbReference type="RefSeq" id="WP_091389332.1">
    <property type="nucleotide sequence ID" value="NZ_FNQO01000003.1"/>
</dbReference>
<dbReference type="GO" id="GO:0018169">
    <property type="term" value="F:ribosomal S6-glutamic acid ligase activity"/>
    <property type="evidence" value="ECO:0007669"/>
    <property type="project" value="TreeGrafter"/>
</dbReference>
<keyword evidence="4" id="KW-0436">Ligase</keyword>
<name>A0A1H4AAR2_9GAMM</name>
<feature type="domain" description="ATP-grasp" evidence="3">
    <location>
        <begin position="58"/>
        <end position="309"/>
    </location>
</feature>
<dbReference type="Pfam" id="PF14397">
    <property type="entry name" value="ATPgrasp_ST"/>
    <property type="match status" value="1"/>
</dbReference>
<keyword evidence="2" id="KW-0547">Nucleotide-binding</keyword>
<dbReference type="GO" id="GO:0005737">
    <property type="term" value="C:cytoplasm"/>
    <property type="evidence" value="ECO:0007669"/>
    <property type="project" value="TreeGrafter"/>
</dbReference>
<dbReference type="GO" id="GO:0009432">
    <property type="term" value="P:SOS response"/>
    <property type="evidence" value="ECO:0007669"/>
    <property type="project" value="TreeGrafter"/>
</dbReference>
<dbReference type="SUPFAM" id="SSF56059">
    <property type="entry name" value="Glutathione synthetase ATP-binding domain-like"/>
    <property type="match status" value="1"/>
</dbReference>
<sequence>MLSFSMKHVITKLRGGLVSPLALHRMGILGMNARNINYIARYNDRDKYPIVDDKLNTKRAAKRYGIPVPELIAAFETQPSRKRVMEVIEPLWQFVIKPARGSGGKGILVIVGRDGDKYKKPSGAEVTALDILRHVSNIHSGLYSLGGKPDRVMIEALVDFDPVFDNYSFEGVPDIRVIVFRGFPVMAMLRCSTHDSDGKANLHQGAVGVGIDLATGKSCHAVQRGLRINKHPDTEMPFDKLEVPGWRDLVRLASSCYEMTGLGYLGCDIVLDRQRGPLLLEANARPGLAIQVANGVGLRKRLRYIENLDLEQLEKNADERVAFSMQEFAAGRRL</sequence>
<dbReference type="PANTHER" id="PTHR21621">
    <property type="entry name" value="RIBOSOMAL PROTEIN S6 MODIFICATION PROTEIN"/>
    <property type="match status" value="1"/>
</dbReference>
<dbReference type="GO" id="GO:0046872">
    <property type="term" value="F:metal ion binding"/>
    <property type="evidence" value="ECO:0007669"/>
    <property type="project" value="InterPro"/>
</dbReference>
<reference evidence="5" key="1">
    <citation type="submission" date="2016-10" db="EMBL/GenBank/DDBJ databases">
        <authorList>
            <person name="Varghese N."/>
            <person name="Submissions S."/>
        </authorList>
    </citation>
    <scope>NUCLEOTIDE SEQUENCE [LARGE SCALE GENOMIC DNA]</scope>
    <source>
        <strain evidence="5">CGMCC 1.10657</strain>
    </source>
</reference>
<accession>A0A1H4AAR2</accession>
<proteinExistence type="predicted"/>
<dbReference type="InterPro" id="IPR039523">
    <property type="entry name" value="RimK-rel_E_lig_ATP-grasp"/>
</dbReference>
<dbReference type="STRING" id="658218.SAMN05216562_2655"/>
<organism evidence="4 5">
    <name type="scientific">Microbulbifer marinus</name>
    <dbReference type="NCBI Taxonomy" id="658218"/>
    <lineage>
        <taxon>Bacteria</taxon>
        <taxon>Pseudomonadati</taxon>
        <taxon>Pseudomonadota</taxon>
        <taxon>Gammaproteobacteria</taxon>
        <taxon>Cellvibrionales</taxon>
        <taxon>Microbulbiferaceae</taxon>
        <taxon>Microbulbifer</taxon>
    </lineage>
</organism>
<evidence type="ECO:0000313" key="5">
    <source>
        <dbReference type="Proteomes" id="UP000198658"/>
    </source>
</evidence>
<dbReference type="InterPro" id="IPR011761">
    <property type="entry name" value="ATP-grasp"/>
</dbReference>
<dbReference type="NCBIfam" id="TIGR02291">
    <property type="entry name" value="rimK_rel_E_lig"/>
    <property type="match status" value="1"/>
</dbReference>
<keyword evidence="2" id="KW-0067">ATP-binding</keyword>
<keyword evidence="5" id="KW-1185">Reference proteome</keyword>
<dbReference type="PROSITE" id="PS50975">
    <property type="entry name" value="ATP_GRASP"/>
    <property type="match status" value="1"/>
</dbReference>